<proteinExistence type="inferred from homology"/>
<evidence type="ECO:0000256" key="3">
    <source>
        <dbReference type="ARBA" id="ARBA00022692"/>
    </source>
</evidence>
<comment type="similarity">
    <text evidence="2">Belongs to the amino acid-polyamine-organocation (APC) superfamily. YAT (TC 2.A.3.10) family.</text>
</comment>
<dbReference type="InterPro" id="IPR050524">
    <property type="entry name" value="APC_YAT"/>
</dbReference>
<feature type="transmembrane region" description="Helical" evidence="7">
    <location>
        <begin position="766"/>
        <end position="791"/>
    </location>
</feature>
<evidence type="ECO:0000256" key="2">
    <source>
        <dbReference type="ARBA" id="ARBA00006983"/>
    </source>
</evidence>
<keyword evidence="4 7" id="KW-1133">Transmembrane helix</keyword>
<comment type="subcellular location">
    <subcellularLocation>
        <location evidence="1">Membrane</location>
        <topology evidence="1">Multi-pass membrane protein</topology>
    </subcellularLocation>
</comment>
<dbReference type="Pfam" id="PF00324">
    <property type="entry name" value="AA_permease"/>
    <property type="match status" value="1"/>
</dbReference>
<feature type="domain" description="Amino acid permease/ SLC12A" evidence="8">
    <location>
        <begin position="436"/>
        <end position="964"/>
    </location>
</feature>
<evidence type="ECO:0000256" key="7">
    <source>
        <dbReference type="SAM" id="Phobius"/>
    </source>
</evidence>
<evidence type="ECO:0000256" key="1">
    <source>
        <dbReference type="ARBA" id="ARBA00004141"/>
    </source>
</evidence>
<feature type="transmembrane region" description="Helical" evidence="7">
    <location>
        <begin position="551"/>
        <end position="570"/>
    </location>
</feature>
<evidence type="ECO:0000313" key="10">
    <source>
        <dbReference type="Proteomes" id="UP000663131"/>
    </source>
</evidence>
<dbReference type="EMBL" id="CP063133">
    <property type="protein sequence ID" value="QOU18984.1"/>
    <property type="molecule type" value="Genomic_DNA"/>
</dbReference>
<feature type="transmembrane region" description="Helical" evidence="7">
    <location>
        <begin position="576"/>
        <end position="598"/>
    </location>
</feature>
<gene>
    <name evidence="9" type="ORF">BRETT_004205</name>
</gene>
<feature type="transmembrane region" description="Helical" evidence="7">
    <location>
        <begin position="517"/>
        <end position="539"/>
    </location>
</feature>
<feature type="transmembrane region" description="Helical" evidence="7">
    <location>
        <begin position="694"/>
        <end position="714"/>
    </location>
</feature>
<feature type="transmembrane region" description="Helical" evidence="7">
    <location>
        <begin position="905"/>
        <end position="927"/>
    </location>
</feature>
<evidence type="ECO:0000259" key="8">
    <source>
        <dbReference type="Pfam" id="PF00324"/>
    </source>
</evidence>
<feature type="region of interest" description="Disordered" evidence="6">
    <location>
        <begin position="1"/>
        <end position="27"/>
    </location>
</feature>
<dbReference type="RefSeq" id="XP_041135477.1">
    <property type="nucleotide sequence ID" value="XM_041282701.1"/>
</dbReference>
<dbReference type="KEGG" id="bbrx:BRETT_004205"/>
<sequence length="1003" mass="111973">MLPKKARPPSSQSINSNKSNCESKAEGFSLFDNETERARRAFINDGSSQSGCDLFPKMGDRLQGNPEDENTNILEENSKYESNQFIKTNAASNCSGSNIKDLADGNINADHSASSFVQSTIIDGSDDNDDNLDTSILNRILDTVSAEKIDDSGRSRFFFRNLYEKYKGESIRYRDHDDKNLGNQPSDFEIYNNEVAQEEKIRKRLCTMKAERYSTPNHAHYLPILNIGDLDSGFIKAVDTSIDKPLRAKMNQRSSHWYNRLFSKANSVSGKPSNVGSCSPDNFTKYSGEQSSLKNMLVDSGTLKSSMRNNNLSPLEMHSYDLVNDFSEKRLADDRTTFALESNEESENISSIGFIVSNEEEVDYNFNVIGERGGSNKYSDLPEGRKSAGSWFNFRQYFPHHRTKLCTIFKSLNPFNKVREQMNHHYQIQRKLKLRHLHQIALGGTLGVGLLLSSGKAFSIAGPLGCLLGFIIAGIIVLSTMLSFCEMVTLIPLCGGVSGVSARFVDDAFGFALGVSYWFSYMIGMPTEITAASIMLSFYSNLNIPGPQTAAWISLFLIFATFVNLCDIKVYGEFEYYSTVIKLLFILALMIYMVVLNCGGSSPFHKKIGFHYWNSADSDLSHFITFGPFRPTFDVNDNGLGSLDGIGGAKGRLCQVIIATAVAAYAYVGTEIVIIAGSEARNPRRAIPSATRNIYWRILFFYILSIFVVGLNIYSGDPRLLRYFSGGSYKANESLQNYVIDNVGGNVCTTHLLTWAGFSNGNQSPFIIAIQSAGMCTFAAVANAFLLYFAVTAATSQLYASSRTLYFMSIQGKAPKIFSVCTKNGVPYASVLFTALFGSLAYLSVNHNTALVFERLLSICSSTGLLVWSGMCLSFIRFFYGLSLRPDIINRDDENYPYKSPLQPYLAYFGMIAGFSIVILSGFLVFLRGSWSSANFISSYGSLFLFILCYVVYKVFRRTKIHRLDQLDLDSGRREIDRIIWEDEQNYVSNFKEIIHKGIDLLL</sequence>
<dbReference type="PANTHER" id="PTHR43341">
    <property type="entry name" value="AMINO ACID PERMEASE"/>
    <property type="match status" value="1"/>
</dbReference>
<keyword evidence="3 7" id="KW-0812">Transmembrane</keyword>
<evidence type="ECO:0000256" key="4">
    <source>
        <dbReference type="ARBA" id="ARBA00022989"/>
    </source>
</evidence>
<feature type="transmembrane region" description="Helical" evidence="7">
    <location>
        <begin position="460"/>
        <end position="480"/>
    </location>
</feature>
<dbReference type="AlphaFoldDB" id="A0A871R2M8"/>
<dbReference type="Proteomes" id="UP000663131">
    <property type="component" value="Chromosome 5"/>
</dbReference>
<name>A0A871R2M8_DEKBR</name>
<feature type="transmembrane region" description="Helical" evidence="7">
    <location>
        <begin position="826"/>
        <end position="845"/>
    </location>
</feature>
<protein>
    <recommendedName>
        <fullName evidence="8">Amino acid permease/ SLC12A domain-containing protein</fullName>
    </recommendedName>
</protein>
<feature type="transmembrane region" description="Helical" evidence="7">
    <location>
        <begin position="865"/>
        <end position="884"/>
    </location>
</feature>
<feature type="transmembrane region" description="Helical" evidence="7">
    <location>
        <begin position="933"/>
        <end position="953"/>
    </location>
</feature>
<accession>A0A871R2M8</accession>
<reference evidence="9" key="2">
    <citation type="journal article" name="BMC Genomics">
        <title>New genome assemblies reveal patterns of domestication and adaptation across Brettanomyces (Dekkera) species.</title>
        <authorList>
            <person name="Roach M.J."/>
            <person name="Borneman A.R."/>
        </authorList>
    </citation>
    <scope>NUCLEOTIDE SEQUENCE</scope>
    <source>
        <strain evidence="9">UCD 2041</strain>
    </source>
</reference>
<evidence type="ECO:0000256" key="5">
    <source>
        <dbReference type="ARBA" id="ARBA00023136"/>
    </source>
</evidence>
<dbReference type="OrthoDB" id="3900342at2759"/>
<dbReference type="InterPro" id="IPR004841">
    <property type="entry name" value="AA-permease/SLC12A_dom"/>
</dbReference>
<reference evidence="9" key="1">
    <citation type="submission" date="2020-10" db="EMBL/GenBank/DDBJ databases">
        <authorList>
            <person name="Palmer J.M."/>
        </authorList>
    </citation>
    <scope>NUCLEOTIDE SEQUENCE</scope>
    <source>
        <strain evidence="9">UCD 2041</strain>
    </source>
</reference>
<organism evidence="9 10">
    <name type="scientific">Dekkera bruxellensis</name>
    <name type="common">Brettanomyces custersii</name>
    <dbReference type="NCBI Taxonomy" id="5007"/>
    <lineage>
        <taxon>Eukaryota</taxon>
        <taxon>Fungi</taxon>
        <taxon>Dikarya</taxon>
        <taxon>Ascomycota</taxon>
        <taxon>Saccharomycotina</taxon>
        <taxon>Pichiomycetes</taxon>
        <taxon>Pichiales</taxon>
        <taxon>Pichiaceae</taxon>
        <taxon>Brettanomyces</taxon>
    </lineage>
</organism>
<keyword evidence="5 7" id="KW-0472">Membrane</keyword>
<dbReference type="GO" id="GO:0016020">
    <property type="term" value="C:membrane"/>
    <property type="evidence" value="ECO:0007669"/>
    <property type="project" value="UniProtKB-SubCell"/>
</dbReference>
<feature type="compositionally biased region" description="Polar residues" evidence="6">
    <location>
        <begin position="9"/>
        <end position="22"/>
    </location>
</feature>
<dbReference type="PANTHER" id="PTHR43341:SF46">
    <property type="entry name" value="SPS-SENSOR COMPONENT SSY1"/>
    <property type="match status" value="1"/>
</dbReference>
<dbReference type="Gene3D" id="1.20.1740.10">
    <property type="entry name" value="Amino acid/polyamine transporter I"/>
    <property type="match status" value="1"/>
</dbReference>
<dbReference type="GO" id="GO:0015171">
    <property type="term" value="F:amino acid transmembrane transporter activity"/>
    <property type="evidence" value="ECO:0007669"/>
    <property type="project" value="TreeGrafter"/>
</dbReference>
<evidence type="ECO:0000256" key="6">
    <source>
        <dbReference type="SAM" id="MobiDB-lite"/>
    </source>
</evidence>
<evidence type="ECO:0000313" key="9">
    <source>
        <dbReference type="EMBL" id="QOU18984.1"/>
    </source>
</evidence>
<dbReference type="GeneID" id="64576128"/>